<evidence type="ECO:0000256" key="1">
    <source>
        <dbReference type="ARBA" id="ARBA00005896"/>
    </source>
</evidence>
<evidence type="ECO:0000313" key="7">
    <source>
        <dbReference type="EMBL" id="MDQ7246742.1"/>
    </source>
</evidence>
<dbReference type="InterPro" id="IPR042098">
    <property type="entry name" value="TauD-like_sf"/>
</dbReference>
<dbReference type="EMBL" id="JAUYVI010000001">
    <property type="protein sequence ID" value="MDQ7246742.1"/>
    <property type="molecule type" value="Genomic_DNA"/>
</dbReference>
<keyword evidence="5" id="KW-0408">Iron</keyword>
<evidence type="ECO:0000256" key="2">
    <source>
        <dbReference type="ARBA" id="ARBA00022723"/>
    </source>
</evidence>
<sequence>MNIIPVTPDLGAEISGIDLRTADAAEIAAIQQAFAQHAVLFIRGQDLTLDDQLAITRKFGSVLRVPYVQGVASHPDVIAVLKEASEKKISTFGGTWHSDFSFLAEPPAATLLYSVELPPVGGDTIWASQYLAYEALSDGMKALLDPLRAVHTGWPHGTMGPNPDVPVSKSIKMVRNDPSADREVLHPVVRVHPVTGRKALFVNPVYTQRFEGMTVPESKPLLDYLHQHGTRAEFCCRFRWSPGTLTMWDNRCLMHLAVNDYDGHRRLLYRTTTAGEAPCGVARRAA</sequence>
<evidence type="ECO:0000313" key="8">
    <source>
        <dbReference type="Proteomes" id="UP001230156"/>
    </source>
</evidence>
<dbReference type="Gene3D" id="3.60.130.10">
    <property type="entry name" value="Clavaminate synthase-like"/>
    <property type="match status" value="1"/>
</dbReference>
<evidence type="ECO:0000259" key="6">
    <source>
        <dbReference type="Pfam" id="PF02668"/>
    </source>
</evidence>
<dbReference type="RefSeq" id="WP_379954136.1">
    <property type="nucleotide sequence ID" value="NZ_JAUYVI010000001.1"/>
</dbReference>
<keyword evidence="3 7" id="KW-0223">Dioxygenase</keyword>
<accession>A0ABU0YG93</accession>
<comment type="similarity">
    <text evidence="1">Belongs to the TfdA dioxygenase family.</text>
</comment>
<dbReference type="PANTHER" id="PTHR30468:SF1">
    <property type="entry name" value="ALPHA-KETOGLUTARATE-DEPENDENT SULFONATE DIOXYGENASE"/>
    <property type="match status" value="1"/>
</dbReference>
<gene>
    <name evidence="7" type="ORF">Q8A70_03655</name>
</gene>
<name>A0ABU0YG93_9PROT</name>
<evidence type="ECO:0000256" key="5">
    <source>
        <dbReference type="ARBA" id="ARBA00023004"/>
    </source>
</evidence>
<organism evidence="7 8">
    <name type="scientific">Dongia sedimenti</name>
    <dbReference type="NCBI Taxonomy" id="3064282"/>
    <lineage>
        <taxon>Bacteria</taxon>
        <taxon>Pseudomonadati</taxon>
        <taxon>Pseudomonadota</taxon>
        <taxon>Alphaproteobacteria</taxon>
        <taxon>Rhodospirillales</taxon>
        <taxon>Dongiaceae</taxon>
        <taxon>Dongia</taxon>
    </lineage>
</organism>
<dbReference type="Proteomes" id="UP001230156">
    <property type="component" value="Unassembled WGS sequence"/>
</dbReference>
<dbReference type="SUPFAM" id="SSF51197">
    <property type="entry name" value="Clavaminate synthase-like"/>
    <property type="match status" value="1"/>
</dbReference>
<evidence type="ECO:0000256" key="3">
    <source>
        <dbReference type="ARBA" id="ARBA00022964"/>
    </source>
</evidence>
<dbReference type="GO" id="GO:0051213">
    <property type="term" value="F:dioxygenase activity"/>
    <property type="evidence" value="ECO:0007669"/>
    <property type="project" value="UniProtKB-KW"/>
</dbReference>
<evidence type="ECO:0000256" key="4">
    <source>
        <dbReference type="ARBA" id="ARBA00023002"/>
    </source>
</evidence>
<dbReference type="PANTHER" id="PTHR30468">
    <property type="entry name" value="ALPHA-KETOGLUTARATE-DEPENDENT SULFONATE DIOXYGENASE"/>
    <property type="match status" value="1"/>
</dbReference>
<keyword evidence="2" id="KW-0479">Metal-binding</keyword>
<dbReference type="InterPro" id="IPR051323">
    <property type="entry name" value="AtsK-like"/>
</dbReference>
<keyword evidence="8" id="KW-1185">Reference proteome</keyword>
<dbReference type="EC" id="1.14.11.-" evidence="7"/>
<feature type="domain" description="TauD/TfdA-like" evidence="6">
    <location>
        <begin position="4"/>
        <end position="272"/>
    </location>
</feature>
<reference evidence="8" key="1">
    <citation type="submission" date="2023-08" db="EMBL/GenBank/DDBJ databases">
        <title>Rhodospirillaceae gen. nov., a novel taxon isolated from the Yangtze River Yuezi River estuary sludge.</title>
        <authorList>
            <person name="Ruan L."/>
        </authorList>
    </citation>
    <scope>NUCLEOTIDE SEQUENCE [LARGE SCALE GENOMIC DNA]</scope>
    <source>
        <strain evidence="8">R-7</strain>
    </source>
</reference>
<keyword evidence="4 7" id="KW-0560">Oxidoreductase</keyword>
<dbReference type="InterPro" id="IPR003819">
    <property type="entry name" value="TauD/TfdA-like"/>
</dbReference>
<proteinExistence type="inferred from homology"/>
<protein>
    <submittedName>
        <fullName evidence="7">TauD/TfdA family dioxygenase</fullName>
        <ecNumber evidence="7">1.14.11.-</ecNumber>
    </submittedName>
</protein>
<comment type="caution">
    <text evidence="7">The sequence shown here is derived from an EMBL/GenBank/DDBJ whole genome shotgun (WGS) entry which is preliminary data.</text>
</comment>
<dbReference type="Pfam" id="PF02668">
    <property type="entry name" value="TauD"/>
    <property type="match status" value="1"/>
</dbReference>